<evidence type="ECO:0000256" key="4">
    <source>
        <dbReference type="ARBA" id="ARBA00023159"/>
    </source>
</evidence>
<organism evidence="9 10">
    <name type="scientific">Arabidopsis thaliana</name>
    <name type="common">Mouse-ear cress</name>
    <dbReference type="NCBI Taxonomy" id="3702"/>
    <lineage>
        <taxon>Eukaryota</taxon>
        <taxon>Viridiplantae</taxon>
        <taxon>Streptophyta</taxon>
        <taxon>Embryophyta</taxon>
        <taxon>Tracheophyta</taxon>
        <taxon>Spermatophyta</taxon>
        <taxon>Magnoliopsida</taxon>
        <taxon>eudicotyledons</taxon>
        <taxon>Gunneridae</taxon>
        <taxon>Pentapetalae</taxon>
        <taxon>rosids</taxon>
        <taxon>malvids</taxon>
        <taxon>Brassicales</taxon>
        <taxon>Brassicaceae</taxon>
        <taxon>Camelineae</taxon>
        <taxon>Arabidopsis</taxon>
    </lineage>
</organism>
<feature type="compositionally biased region" description="Polar residues" evidence="7">
    <location>
        <begin position="422"/>
        <end position="431"/>
    </location>
</feature>
<dbReference type="GO" id="GO:0045893">
    <property type="term" value="P:positive regulation of DNA-templated transcription"/>
    <property type="evidence" value="ECO:0007669"/>
    <property type="project" value="UniProtKB-ARBA"/>
</dbReference>
<feature type="region of interest" description="Disordered" evidence="7">
    <location>
        <begin position="224"/>
        <end position="277"/>
    </location>
</feature>
<feature type="compositionally biased region" description="Low complexity" evidence="7">
    <location>
        <begin position="255"/>
        <end position="265"/>
    </location>
</feature>
<evidence type="ECO:0000259" key="8">
    <source>
        <dbReference type="PROSITE" id="PS51005"/>
    </source>
</evidence>
<evidence type="ECO:0000256" key="5">
    <source>
        <dbReference type="ARBA" id="ARBA00023163"/>
    </source>
</evidence>
<evidence type="ECO:0000256" key="6">
    <source>
        <dbReference type="ARBA" id="ARBA00023242"/>
    </source>
</evidence>
<dbReference type="Pfam" id="PF02365">
    <property type="entry name" value="NAM"/>
    <property type="match status" value="1"/>
</dbReference>
<feature type="compositionally biased region" description="Gly residues" evidence="7">
    <location>
        <begin position="232"/>
        <end position="247"/>
    </location>
</feature>
<dbReference type="GO" id="GO:0005634">
    <property type="term" value="C:nucleus"/>
    <property type="evidence" value="ECO:0007669"/>
    <property type="project" value="UniProtKB-SubCell"/>
</dbReference>
<comment type="subcellular location">
    <subcellularLocation>
        <location evidence="1">Nucleus</location>
    </subcellularLocation>
</comment>
<proteinExistence type="predicted"/>
<feature type="region of interest" description="Disordered" evidence="7">
    <location>
        <begin position="413"/>
        <end position="454"/>
    </location>
</feature>
<dbReference type="GO" id="GO:0000976">
    <property type="term" value="F:transcription cis-regulatory region binding"/>
    <property type="evidence" value="ECO:0007669"/>
    <property type="project" value="UniProtKB-ARBA"/>
</dbReference>
<feature type="domain" description="NAC" evidence="8">
    <location>
        <begin position="47"/>
        <end position="214"/>
    </location>
</feature>
<evidence type="ECO:0000313" key="9">
    <source>
        <dbReference type="EMBL" id="CAD5329427.1"/>
    </source>
</evidence>
<dbReference type="AlphaFoldDB" id="A0A7G2F6J4"/>
<accession>A0A7G2F6J4</accession>
<evidence type="ECO:0000256" key="2">
    <source>
        <dbReference type="ARBA" id="ARBA00023015"/>
    </source>
</evidence>
<reference evidence="9 10" key="1">
    <citation type="submission" date="2020-09" db="EMBL/GenBank/DDBJ databases">
        <authorList>
            <person name="Ashkenazy H."/>
        </authorList>
    </citation>
    <scope>NUCLEOTIDE SEQUENCE [LARGE SCALE GENOMIC DNA]</scope>
    <source>
        <strain evidence="10">cv. Cdm-0</strain>
    </source>
</reference>
<feature type="region of interest" description="Disordered" evidence="7">
    <location>
        <begin position="380"/>
        <end position="399"/>
    </location>
</feature>
<gene>
    <name evidence="9" type="ORF">AT9943_LOCUS17018</name>
</gene>
<dbReference type="GO" id="GO:0003700">
    <property type="term" value="F:DNA-binding transcription factor activity"/>
    <property type="evidence" value="ECO:0007669"/>
    <property type="project" value="InterPro"/>
</dbReference>
<dbReference type="PANTHER" id="PTHR31079">
    <property type="entry name" value="NAC DOMAIN-CONTAINING PROTEIN 73"/>
    <property type="match status" value="1"/>
</dbReference>
<dbReference type="InterPro" id="IPR044799">
    <property type="entry name" value="SOG1-like"/>
</dbReference>
<dbReference type="InterPro" id="IPR003441">
    <property type="entry name" value="NAC-dom"/>
</dbReference>
<protein>
    <submittedName>
        <fullName evidence="9">(thale cress) hypothetical protein</fullName>
    </submittedName>
</protein>
<dbReference type="PROSITE" id="PS51005">
    <property type="entry name" value="NAC"/>
    <property type="match status" value="1"/>
</dbReference>
<evidence type="ECO:0000313" key="10">
    <source>
        <dbReference type="Proteomes" id="UP000516314"/>
    </source>
</evidence>
<dbReference type="PANTHER" id="PTHR31079:SF31">
    <property type="entry name" value="NAC DOMAIN-CONTAINING PROTEIN 75"/>
    <property type="match status" value="1"/>
</dbReference>
<keyword evidence="4" id="KW-0010">Activator</keyword>
<dbReference type="InterPro" id="IPR036093">
    <property type="entry name" value="NAC_dom_sf"/>
</dbReference>
<keyword evidence="3" id="KW-0238">DNA-binding</keyword>
<dbReference type="SUPFAM" id="SSF101941">
    <property type="entry name" value="NAC domain"/>
    <property type="match status" value="1"/>
</dbReference>
<evidence type="ECO:0000256" key="3">
    <source>
        <dbReference type="ARBA" id="ARBA00023125"/>
    </source>
</evidence>
<sequence>MNKSNPAGSVTGSDIIDAKIEEHQLCGSKKCPSCGHKLEGKPDWVGLPAGVKFDPTDQELIEHLEAKVLAKDFKSHPLIDEFIPTIEGEDGICYTHPEKLPGVTRDGLSRHFFHRPSKAYTTGTRKRRKIQTECDNNLQGSSSSGETRWHKTGKTRPVMVNGKQKGCKKILVLYTNFGKNRKPEKTNWVMHQYHLGTHEEEKEGELVVSKIFYQTQPRQCNWSSSTSSLNAIGGGGGEASSGGGGGEYHMRRDSGTTSGGSCSSSREIINVNPPNRSDEIGGVGGGVMAVAAAAAAVAAGLPSYTMDQLSFVPFMKSFDEVARRETPQTGHATCEDPTHPISTIISPSTSLHHASINILDDNPYHVHRILLPNENYQTQQQLRQEGEEEHNDGKMGGRSASGLEELIMGCTSSTTHHDVKDGSSSMGNQQEAEWLKYSTFWPAPDSSDNQDHHG</sequence>
<name>A0A7G2F6J4_ARATH</name>
<keyword evidence="5" id="KW-0804">Transcription</keyword>
<keyword evidence="6" id="KW-0539">Nucleus</keyword>
<evidence type="ECO:0000256" key="7">
    <source>
        <dbReference type="SAM" id="MobiDB-lite"/>
    </source>
</evidence>
<evidence type="ECO:0000256" key="1">
    <source>
        <dbReference type="ARBA" id="ARBA00004123"/>
    </source>
</evidence>
<dbReference type="EMBL" id="LR881469">
    <property type="protein sequence ID" value="CAD5329427.1"/>
    <property type="molecule type" value="Genomic_DNA"/>
</dbReference>
<dbReference type="Gene3D" id="2.170.150.80">
    <property type="entry name" value="NAC domain"/>
    <property type="match status" value="1"/>
</dbReference>
<keyword evidence="2" id="KW-0805">Transcription regulation</keyword>
<dbReference type="Proteomes" id="UP000516314">
    <property type="component" value="Chromosome 4"/>
</dbReference>
<dbReference type="FunFam" id="2.170.150.80:FF:000001">
    <property type="entry name" value="NAC domain-containing protein 73"/>
    <property type="match status" value="1"/>
</dbReference>